<evidence type="ECO:0000313" key="2">
    <source>
        <dbReference type="Proteomes" id="UP001457282"/>
    </source>
</evidence>
<sequence>MVVLRGVEGCWTKELDIEKAGGSQILMSTNKGQVLMLRDWEIHTYNVGTKRYNWVPINGLPLVFQGIAHTPSFVSLKNIIKG</sequence>
<keyword evidence="2" id="KW-1185">Reference proteome</keyword>
<dbReference type="Proteomes" id="UP001457282">
    <property type="component" value="Unassembled WGS sequence"/>
</dbReference>
<accession>A0AAW1VLS9</accession>
<organism evidence="1 2">
    <name type="scientific">Rubus argutus</name>
    <name type="common">Southern blackberry</name>
    <dbReference type="NCBI Taxonomy" id="59490"/>
    <lineage>
        <taxon>Eukaryota</taxon>
        <taxon>Viridiplantae</taxon>
        <taxon>Streptophyta</taxon>
        <taxon>Embryophyta</taxon>
        <taxon>Tracheophyta</taxon>
        <taxon>Spermatophyta</taxon>
        <taxon>Magnoliopsida</taxon>
        <taxon>eudicotyledons</taxon>
        <taxon>Gunneridae</taxon>
        <taxon>Pentapetalae</taxon>
        <taxon>rosids</taxon>
        <taxon>fabids</taxon>
        <taxon>Rosales</taxon>
        <taxon>Rosaceae</taxon>
        <taxon>Rosoideae</taxon>
        <taxon>Rosoideae incertae sedis</taxon>
        <taxon>Rubus</taxon>
    </lineage>
</organism>
<dbReference type="EMBL" id="JBEDUW010000100">
    <property type="protein sequence ID" value="KAK9906100.1"/>
    <property type="molecule type" value="Genomic_DNA"/>
</dbReference>
<dbReference type="AlphaFoldDB" id="A0AAW1VLS9"/>
<name>A0AAW1VLS9_RUBAR</name>
<protein>
    <submittedName>
        <fullName evidence="1">Uncharacterized protein</fullName>
    </submittedName>
</protein>
<gene>
    <name evidence="1" type="ORF">M0R45_000002</name>
</gene>
<reference evidence="1 2" key="1">
    <citation type="journal article" date="2023" name="G3 (Bethesda)">
        <title>A chromosome-length genome assembly and annotation of blackberry (Rubus argutus, cv. 'Hillquist').</title>
        <authorList>
            <person name="Bruna T."/>
            <person name="Aryal R."/>
            <person name="Dudchenko O."/>
            <person name="Sargent D.J."/>
            <person name="Mead D."/>
            <person name="Buti M."/>
            <person name="Cavallini A."/>
            <person name="Hytonen T."/>
            <person name="Andres J."/>
            <person name="Pham M."/>
            <person name="Weisz D."/>
            <person name="Mascagni F."/>
            <person name="Usai G."/>
            <person name="Natali L."/>
            <person name="Bassil N."/>
            <person name="Fernandez G.E."/>
            <person name="Lomsadze A."/>
            <person name="Armour M."/>
            <person name="Olukolu B."/>
            <person name="Poorten T."/>
            <person name="Britton C."/>
            <person name="Davik J."/>
            <person name="Ashrafi H."/>
            <person name="Aiden E.L."/>
            <person name="Borodovsky M."/>
            <person name="Worthington M."/>
        </authorList>
    </citation>
    <scope>NUCLEOTIDE SEQUENCE [LARGE SCALE GENOMIC DNA]</scope>
    <source>
        <strain evidence="1">PI 553951</strain>
    </source>
</reference>
<proteinExistence type="predicted"/>
<comment type="caution">
    <text evidence="1">The sequence shown here is derived from an EMBL/GenBank/DDBJ whole genome shotgun (WGS) entry which is preliminary data.</text>
</comment>
<evidence type="ECO:0000313" key="1">
    <source>
        <dbReference type="EMBL" id="KAK9906100.1"/>
    </source>
</evidence>